<dbReference type="PANTHER" id="PTHR43080:SF26">
    <property type="entry name" value="REGULATORY PROTEIN"/>
    <property type="match status" value="1"/>
</dbReference>
<dbReference type="GO" id="GO:0016301">
    <property type="term" value="F:kinase activity"/>
    <property type="evidence" value="ECO:0007669"/>
    <property type="project" value="UniProtKB-KW"/>
</dbReference>
<dbReference type="InterPro" id="IPR017080">
    <property type="entry name" value="UCP036990_CBS_BON"/>
</dbReference>
<evidence type="ECO:0000259" key="4">
    <source>
        <dbReference type="PROSITE" id="PS51371"/>
    </source>
</evidence>
<comment type="caution">
    <text evidence="5">The sequence shown here is derived from an EMBL/GenBank/DDBJ whole genome shotgun (WGS) entry which is preliminary data.</text>
</comment>
<name>A0A919CRA0_9PROT</name>
<dbReference type="Gene3D" id="3.30.1340.30">
    <property type="match status" value="1"/>
</dbReference>
<dbReference type="Gene3D" id="3.10.580.10">
    <property type="entry name" value="CBS-domain"/>
    <property type="match status" value="1"/>
</dbReference>
<dbReference type="RefSeq" id="WP_189993103.1">
    <property type="nucleotide sequence ID" value="NZ_BMZS01000010.1"/>
</dbReference>
<dbReference type="Pfam" id="PF04972">
    <property type="entry name" value="BON"/>
    <property type="match status" value="1"/>
</dbReference>
<reference evidence="5" key="1">
    <citation type="journal article" date="2014" name="Int. J. Syst. Evol. Microbiol.">
        <title>Complete genome sequence of Corynebacterium casei LMG S-19264T (=DSM 44701T), isolated from a smear-ripened cheese.</title>
        <authorList>
            <consortium name="US DOE Joint Genome Institute (JGI-PGF)"/>
            <person name="Walter F."/>
            <person name="Albersmeier A."/>
            <person name="Kalinowski J."/>
            <person name="Ruckert C."/>
        </authorList>
    </citation>
    <scope>NUCLEOTIDE SEQUENCE</scope>
    <source>
        <strain evidence="5">KCTC 42651</strain>
    </source>
</reference>
<keyword evidence="1 2" id="KW-0129">CBS domain</keyword>
<dbReference type="AlphaFoldDB" id="A0A919CRA0"/>
<feature type="domain" description="BON" evidence="3">
    <location>
        <begin position="159"/>
        <end position="227"/>
    </location>
</feature>
<dbReference type="Proteomes" id="UP000630353">
    <property type="component" value="Unassembled WGS sequence"/>
</dbReference>
<keyword evidence="6" id="KW-1185">Reference proteome</keyword>
<dbReference type="InterPro" id="IPR007055">
    <property type="entry name" value="BON_dom"/>
</dbReference>
<dbReference type="Pfam" id="PF00571">
    <property type="entry name" value="CBS"/>
    <property type="match status" value="2"/>
</dbReference>
<proteinExistence type="predicted"/>
<dbReference type="PROSITE" id="PS51371">
    <property type="entry name" value="CBS"/>
    <property type="match status" value="2"/>
</dbReference>
<feature type="domain" description="CBS" evidence="4">
    <location>
        <begin position="10"/>
        <end position="67"/>
    </location>
</feature>
<reference evidence="5" key="2">
    <citation type="submission" date="2020-09" db="EMBL/GenBank/DDBJ databases">
        <authorList>
            <person name="Sun Q."/>
            <person name="Kim S."/>
        </authorList>
    </citation>
    <scope>NUCLEOTIDE SEQUENCE</scope>
    <source>
        <strain evidence="5">KCTC 42651</strain>
    </source>
</reference>
<accession>A0A919CRA0</accession>
<evidence type="ECO:0000256" key="2">
    <source>
        <dbReference type="PROSITE-ProRule" id="PRU00703"/>
    </source>
</evidence>
<evidence type="ECO:0000256" key="1">
    <source>
        <dbReference type="ARBA" id="ARBA00023122"/>
    </source>
</evidence>
<dbReference type="EMBL" id="BMZS01000010">
    <property type="protein sequence ID" value="GHD58266.1"/>
    <property type="molecule type" value="Genomic_DNA"/>
</dbReference>
<feature type="domain" description="CBS" evidence="4">
    <location>
        <begin position="97"/>
        <end position="154"/>
    </location>
</feature>
<dbReference type="CDD" id="cd04586">
    <property type="entry name" value="CBS_pair_BON_assoc"/>
    <property type="match status" value="1"/>
</dbReference>
<dbReference type="PROSITE" id="PS50914">
    <property type="entry name" value="BON"/>
    <property type="match status" value="1"/>
</dbReference>
<dbReference type="InterPro" id="IPR000644">
    <property type="entry name" value="CBS_dom"/>
</dbReference>
<dbReference type="PANTHER" id="PTHR43080">
    <property type="entry name" value="CBS DOMAIN-CONTAINING PROTEIN CBSX3, MITOCHONDRIAL"/>
    <property type="match status" value="1"/>
</dbReference>
<protein>
    <submittedName>
        <fullName evidence="5">Histidine kinase</fullName>
    </submittedName>
</protein>
<dbReference type="SUPFAM" id="SSF54631">
    <property type="entry name" value="CBS-domain pair"/>
    <property type="match status" value="1"/>
</dbReference>
<dbReference type="InterPro" id="IPR051257">
    <property type="entry name" value="Diverse_CBS-Domain"/>
</dbReference>
<gene>
    <name evidence="5" type="ORF">GCM10017083_40970</name>
</gene>
<evidence type="ECO:0000313" key="5">
    <source>
        <dbReference type="EMBL" id="GHD58266.1"/>
    </source>
</evidence>
<sequence>MNRMLARDVMSTDLIVVAPATTVDKIAMIMMLNLISAVPVVDEKFHLLGIVSEGDLVIRDEAGTVPRQSWWLKLFESSEEMAREYTKSHGQTAEDVMTRHVVSVGPDATTAQVADIMRRRGIKRVPVVEDGKLVGMVTRADIVQMVALGASAATDDKRPDNEIQEEIMDRLRNEAWVDTAFLSVSVQDHTAEVSGLIASEDQKHALTVLIREVPGVKSVRNITRVMSLPAL</sequence>
<dbReference type="SMART" id="SM00116">
    <property type="entry name" value="CBS"/>
    <property type="match status" value="2"/>
</dbReference>
<keyword evidence="5" id="KW-0808">Transferase</keyword>
<organism evidence="5 6">
    <name type="scientific">Thalassobaculum fulvum</name>
    <dbReference type="NCBI Taxonomy" id="1633335"/>
    <lineage>
        <taxon>Bacteria</taxon>
        <taxon>Pseudomonadati</taxon>
        <taxon>Pseudomonadota</taxon>
        <taxon>Alphaproteobacteria</taxon>
        <taxon>Rhodospirillales</taxon>
        <taxon>Thalassobaculaceae</taxon>
        <taxon>Thalassobaculum</taxon>
    </lineage>
</organism>
<dbReference type="InterPro" id="IPR046342">
    <property type="entry name" value="CBS_dom_sf"/>
</dbReference>
<evidence type="ECO:0000313" key="6">
    <source>
        <dbReference type="Proteomes" id="UP000630353"/>
    </source>
</evidence>
<keyword evidence="5" id="KW-0418">Kinase</keyword>
<evidence type="ECO:0000259" key="3">
    <source>
        <dbReference type="PROSITE" id="PS50914"/>
    </source>
</evidence>
<dbReference type="PIRSF" id="PIRSF036990">
    <property type="entry name" value="UCP036990_CBS_BON"/>
    <property type="match status" value="1"/>
</dbReference>